<evidence type="ECO:0000259" key="8">
    <source>
        <dbReference type="Pfam" id="PF04082"/>
    </source>
</evidence>
<gene>
    <name evidence="9" type="ORF">TRICI_005847</name>
</gene>
<dbReference type="Proteomes" id="UP000761534">
    <property type="component" value="Unassembled WGS sequence"/>
</dbReference>
<dbReference type="GO" id="GO:0003677">
    <property type="term" value="F:DNA binding"/>
    <property type="evidence" value="ECO:0007669"/>
    <property type="project" value="UniProtKB-KW"/>
</dbReference>
<evidence type="ECO:0000256" key="7">
    <source>
        <dbReference type="SAM" id="Phobius"/>
    </source>
</evidence>
<dbReference type="AlphaFoldDB" id="A0A642UTF7"/>
<comment type="caution">
    <text evidence="9">The sequence shown here is derived from an EMBL/GenBank/DDBJ whole genome shotgun (WGS) entry which is preliminary data.</text>
</comment>
<keyword evidence="2" id="KW-0805">Transcription regulation</keyword>
<organism evidence="9 10">
    <name type="scientific">Trichomonascus ciferrii</name>
    <dbReference type="NCBI Taxonomy" id="44093"/>
    <lineage>
        <taxon>Eukaryota</taxon>
        <taxon>Fungi</taxon>
        <taxon>Dikarya</taxon>
        <taxon>Ascomycota</taxon>
        <taxon>Saccharomycotina</taxon>
        <taxon>Dipodascomycetes</taxon>
        <taxon>Dipodascales</taxon>
        <taxon>Trichomonascaceae</taxon>
        <taxon>Trichomonascus</taxon>
        <taxon>Trichomonascus ciferrii complex</taxon>
    </lineage>
</organism>
<dbReference type="CDD" id="cd12148">
    <property type="entry name" value="fungal_TF_MHR"/>
    <property type="match status" value="1"/>
</dbReference>
<name>A0A642UTF7_9ASCO</name>
<keyword evidence="1" id="KW-0862">Zinc</keyword>
<dbReference type="GO" id="GO:0008270">
    <property type="term" value="F:zinc ion binding"/>
    <property type="evidence" value="ECO:0007669"/>
    <property type="project" value="InterPro"/>
</dbReference>
<dbReference type="EMBL" id="SWFS01000465">
    <property type="protein sequence ID" value="KAA8902558.1"/>
    <property type="molecule type" value="Genomic_DNA"/>
</dbReference>
<feature type="domain" description="Xylanolytic transcriptional activator regulatory" evidence="8">
    <location>
        <begin position="136"/>
        <end position="314"/>
    </location>
</feature>
<evidence type="ECO:0000256" key="5">
    <source>
        <dbReference type="ARBA" id="ARBA00023242"/>
    </source>
</evidence>
<evidence type="ECO:0000256" key="1">
    <source>
        <dbReference type="ARBA" id="ARBA00022833"/>
    </source>
</evidence>
<protein>
    <recommendedName>
        <fullName evidence="8">Xylanolytic transcriptional activator regulatory domain-containing protein</fullName>
    </recommendedName>
</protein>
<keyword evidence="7" id="KW-1133">Transmembrane helix</keyword>
<dbReference type="PANTHER" id="PTHR47171">
    <property type="entry name" value="FARA-RELATED"/>
    <property type="match status" value="1"/>
</dbReference>
<keyword evidence="10" id="KW-1185">Reference proteome</keyword>
<keyword evidence="5" id="KW-0539">Nucleus</keyword>
<dbReference type="OrthoDB" id="10031947at2759"/>
<evidence type="ECO:0000313" key="10">
    <source>
        <dbReference type="Proteomes" id="UP000761534"/>
    </source>
</evidence>
<feature type="transmembrane region" description="Helical" evidence="7">
    <location>
        <begin position="418"/>
        <end position="435"/>
    </location>
</feature>
<evidence type="ECO:0000313" key="9">
    <source>
        <dbReference type="EMBL" id="KAA8902558.1"/>
    </source>
</evidence>
<dbReference type="Pfam" id="PF04082">
    <property type="entry name" value="Fungal_trans"/>
    <property type="match status" value="1"/>
</dbReference>
<evidence type="ECO:0000256" key="6">
    <source>
        <dbReference type="SAM" id="MobiDB-lite"/>
    </source>
</evidence>
<keyword evidence="3" id="KW-0238">DNA-binding</keyword>
<sequence>MSGICGLVPAQERKTPGAKNTNIDGGTDTGDVNGELKQAELRSKEGQDVSVNTTQFVSHLDPSSDLMMVGSNRSLKQRIGLWVSKAEEECRYGGGGITSCRKAVPVPPTLDRFLLSHLNAMHAFEFPSDDKKKELLSIYFDYVDPILPIVDKNAFLSAYTRGQYSVPLLHAILMTAARHRRSLDILDHPRRFAVDCYRKIRGLLYAGIETNNLVLTRIYTLMSLHSEGPEAFKEGARNLAVAFHYGVGLGIHLRFSDATDHPTEEGSPVDNGSHRTSSLNLFWSMWCLDLCAACANGIPLKIHPRDMGVSLESAEDGPQGTLFKGLVRACQTLDAIIDLYRPNSQFNEVPEIVKTTSFPDDGTSFTALFRLIHYTSILLSYKRVSSMKDEDVSENLLSVSLDVYDLVEKYNDLVPLPIIPYAVSLTFAIFLRFFNRESVRTAWKRGCDILDYMANFWWAAEALSSMARSVFEKLEAELKQQEPETVDFDKYQVAENLPDGTLSSFMGQTSIFNELDPDVVDYWFPDTGYNIFD</sequence>
<proteinExistence type="predicted"/>
<keyword evidence="7" id="KW-0812">Transmembrane</keyword>
<evidence type="ECO:0000256" key="2">
    <source>
        <dbReference type="ARBA" id="ARBA00023015"/>
    </source>
</evidence>
<reference evidence="9" key="1">
    <citation type="journal article" date="2019" name="G3 (Bethesda)">
        <title>Genome Assemblies of Two Rare Opportunistic Yeast Pathogens: Diutina rugosa (syn. Candida rugosa) and Trichomonascus ciferrii (syn. Candida ciferrii).</title>
        <authorList>
            <person name="Mixao V."/>
            <person name="Saus E."/>
            <person name="Hansen A.P."/>
            <person name="Lass-Florl C."/>
            <person name="Gabaldon T."/>
        </authorList>
    </citation>
    <scope>NUCLEOTIDE SEQUENCE</scope>
    <source>
        <strain evidence="9">CBS 4856</strain>
    </source>
</reference>
<dbReference type="PANTHER" id="PTHR47171:SF6">
    <property type="entry name" value="SPECIFIC TRANSCRIPTION FACTOR, PUTATIVE (AFU_ORTHOLOGUE AFUA_2G06130)-RELATED"/>
    <property type="match status" value="1"/>
</dbReference>
<accession>A0A642UTF7</accession>
<dbReference type="VEuPathDB" id="FungiDB:TRICI_005847"/>
<keyword evidence="4" id="KW-0804">Transcription</keyword>
<dbReference type="InterPro" id="IPR052073">
    <property type="entry name" value="Amide_Lactam_Regulators"/>
</dbReference>
<evidence type="ECO:0000256" key="4">
    <source>
        <dbReference type="ARBA" id="ARBA00023163"/>
    </source>
</evidence>
<feature type="region of interest" description="Disordered" evidence="6">
    <location>
        <begin position="1"/>
        <end position="31"/>
    </location>
</feature>
<dbReference type="InterPro" id="IPR007219">
    <property type="entry name" value="XnlR_reg_dom"/>
</dbReference>
<dbReference type="GO" id="GO:0006351">
    <property type="term" value="P:DNA-templated transcription"/>
    <property type="evidence" value="ECO:0007669"/>
    <property type="project" value="InterPro"/>
</dbReference>
<keyword evidence="7" id="KW-0472">Membrane</keyword>
<evidence type="ECO:0000256" key="3">
    <source>
        <dbReference type="ARBA" id="ARBA00023125"/>
    </source>
</evidence>